<name>A0ABW5IV94_9FLAO</name>
<keyword evidence="2" id="KW-0472">Membrane</keyword>
<dbReference type="Proteomes" id="UP001597468">
    <property type="component" value="Unassembled WGS sequence"/>
</dbReference>
<dbReference type="Pfam" id="PF13620">
    <property type="entry name" value="CarboxypepD_reg"/>
    <property type="match status" value="1"/>
</dbReference>
<evidence type="ECO:0000256" key="1">
    <source>
        <dbReference type="ARBA" id="ARBA00004442"/>
    </source>
</evidence>
<keyword evidence="7" id="KW-1185">Reference proteome</keyword>
<accession>A0ABW5IV94</accession>
<evidence type="ECO:0000259" key="5">
    <source>
        <dbReference type="Pfam" id="PF14905"/>
    </source>
</evidence>
<reference evidence="7" key="1">
    <citation type="journal article" date="2019" name="Int. J. Syst. Evol. Microbiol.">
        <title>The Global Catalogue of Microorganisms (GCM) 10K type strain sequencing project: providing services to taxonomists for standard genome sequencing and annotation.</title>
        <authorList>
            <consortium name="The Broad Institute Genomics Platform"/>
            <consortium name="The Broad Institute Genome Sequencing Center for Infectious Disease"/>
            <person name="Wu L."/>
            <person name="Ma J."/>
        </authorList>
    </citation>
    <scope>NUCLEOTIDE SEQUENCE [LARGE SCALE GENOMIC DNA]</scope>
    <source>
        <strain evidence="7">KCTC 42585</strain>
    </source>
</reference>
<gene>
    <name evidence="6" type="ORF">ACFSTG_05470</name>
</gene>
<dbReference type="SUPFAM" id="SSF56935">
    <property type="entry name" value="Porins"/>
    <property type="match status" value="1"/>
</dbReference>
<proteinExistence type="predicted"/>
<evidence type="ECO:0000256" key="4">
    <source>
        <dbReference type="SAM" id="SignalP"/>
    </source>
</evidence>
<protein>
    <submittedName>
        <fullName evidence="6">Outer membrane beta-barrel protein</fullName>
    </submittedName>
</protein>
<organism evidence="6 7">
    <name type="scientific">Salinimicrobium flavum</name>
    <dbReference type="NCBI Taxonomy" id="1737065"/>
    <lineage>
        <taxon>Bacteria</taxon>
        <taxon>Pseudomonadati</taxon>
        <taxon>Bacteroidota</taxon>
        <taxon>Flavobacteriia</taxon>
        <taxon>Flavobacteriales</taxon>
        <taxon>Flavobacteriaceae</taxon>
        <taxon>Salinimicrobium</taxon>
    </lineage>
</organism>
<sequence length="808" mass="92759">MIKYYCPPIFIAFFLFSVSAFAQHSVEGKVVDTAGKPVSFANVILLNAQDSTTVYKGAVSAEDGRFRLEEVQEDPYLLKVSFVGFEDFLRKIEVPSNKKIPAVVLKETAASLNEVSINYKNPSIKREVDRLVFNVENTSLSSGQTWDILKKTPGVIVANDNLQVRNQGVQVYINDRKVQLSASDLKTLLENYSAENIKSIEVITTPPARYDAEGGAILNIVTSKAISTGYKGNVNMAYTQAIYPKYTFGTSHYHQTDKLNLFANYSYSPRKEFKEDESYINFKNDDGTMISRWETDFDRTTRSDAHNANLILDYDLNDKNILSFSSNFTLSPNKTFDNNVHTTITKMGQGNEQFSPDYFTTVSELEEDLMNLAFDLEYKHLFEKPGAQISAKAHFTRYEQDRLQDVATSNYETGDIFINSNRFYTDAMQEINIFTGQVDYMTPLGQTSFETGAKASIISSLSGIQFFDSTEGETVYNPQLSDQFTYDENIYAGYISLAREWEKWSVKAGLRGELTDRKGFSRSMQQEDSYDYFDLFPTFYLQHTISEDHSLSFDYSRRIQRPRYGSLNPFRYFLNEYDYNSGNPDLESAISDNFTLSYSLKNQYFFDLYYRDNGGYPHTLSFQDNNNFTLRRVAVNLLESTSYGLDISHGRSVANWWYASFYGSVFHEEQKFLALESNNAEVTNEIDAYYASLYNSFILSKDGTFSGELIFTHVSDWITGSYNLDPMTTLSIGFRKTLWDNRAEITLNLEDILDQTNTWMTSRYLNQDNGFFAEPESRYVRVGFKYNFGNFRLSDNQRAINAEERDRL</sequence>
<evidence type="ECO:0000256" key="3">
    <source>
        <dbReference type="ARBA" id="ARBA00023237"/>
    </source>
</evidence>
<feature type="signal peptide" evidence="4">
    <location>
        <begin position="1"/>
        <end position="22"/>
    </location>
</feature>
<dbReference type="RefSeq" id="WP_380749322.1">
    <property type="nucleotide sequence ID" value="NZ_JBHULT010000006.1"/>
</dbReference>
<dbReference type="PANTHER" id="PTHR40980:SF4">
    <property type="entry name" value="TONB-DEPENDENT RECEPTOR-LIKE BETA-BARREL DOMAIN-CONTAINING PROTEIN"/>
    <property type="match status" value="1"/>
</dbReference>
<comment type="subcellular location">
    <subcellularLocation>
        <location evidence="1">Cell outer membrane</location>
    </subcellularLocation>
</comment>
<evidence type="ECO:0000313" key="7">
    <source>
        <dbReference type="Proteomes" id="UP001597468"/>
    </source>
</evidence>
<keyword evidence="3" id="KW-0998">Cell outer membrane</keyword>
<evidence type="ECO:0000256" key="2">
    <source>
        <dbReference type="ARBA" id="ARBA00023136"/>
    </source>
</evidence>
<feature type="domain" description="Outer membrane protein beta-barrel" evidence="5">
    <location>
        <begin position="380"/>
        <end position="786"/>
    </location>
</feature>
<dbReference type="SUPFAM" id="SSF49464">
    <property type="entry name" value="Carboxypeptidase regulatory domain-like"/>
    <property type="match status" value="1"/>
</dbReference>
<dbReference type="Pfam" id="PF14905">
    <property type="entry name" value="OMP_b-brl_3"/>
    <property type="match status" value="1"/>
</dbReference>
<dbReference type="InterPro" id="IPR008969">
    <property type="entry name" value="CarboxyPept-like_regulatory"/>
</dbReference>
<dbReference type="PANTHER" id="PTHR40980">
    <property type="entry name" value="PLUG DOMAIN-CONTAINING PROTEIN"/>
    <property type="match status" value="1"/>
</dbReference>
<keyword evidence="4" id="KW-0732">Signal</keyword>
<dbReference type="InterPro" id="IPR036942">
    <property type="entry name" value="Beta-barrel_TonB_sf"/>
</dbReference>
<feature type="chain" id="PRO_5045615797" evidence="4">
    <location>
        <begin position="23"/>
        <end position="808"/>
    </location>
</feature>
<dbReference type="Gene3D" id="2.60.40.1120">
    <property type="entry name" value="Carboxypeptidase-like, regulatory domain"/>
    <property type="match status" value="1"/>
</dbReference>
<evidence type="ECO:0000313" key="6">
    <source>
        <dbReference type="EMBL" id="MFD2517335.1"/>
    </source>
</evidence>
<dbReference type="Gene3D" id="2.40.170.20">
    <property type="entry name" value="TonB-dependent receptor, beta-barrel domain"/>
    <property type="match status" value="1"/>
</dbReference>
<dbReference type="EMBL" id="JBHULT010000006">
    <property type="protein sequence ID" value="MFD2517335.1"/>
    <property type="molecule type" value="Genomic_DNA"/>
</dbReference>
<dbReference type="InterPro" id="IPR041700">
    <property type="entry name" value="OMP_b-brl_3"/>
</dbReference>
<comment type="caution">
    <text evidence="6">The sequence shown here is derived from an EMBL/GenBank/DDBJ whole genome shotgun (WGS) entry which is preliminary data.</text>
</comment>